<keyword evidence="1" id="KW-0472">Membrane</keyword>
<accession>A0A1M6XWG4</accession>
<keyword evidence="1" id="KW-1133">Transmembrane helix</keyword>
<organism evidence="2 3">
    <name type="scientific">Chitinophaga jiangningensis</name>
    <dbReference type="NCBI Taxonomy" id="1419482"/>
    <lineage>
        <taxon>Bacteria</taxon>
        <taxon>Pseudomonadati</taxon>
        <taxon>Bacteroidota</taxon>
        <taxon>Chitinophagia</taxon>
        <taxon>Chitinophagales</taxon>
        <taxon>Chitinophagaceae</taxon>
        <taxon>Chitinophaga</taxon>
    </lineage>
</organism>
<keyword evidence="3" id="KW-1185">Reference proteome</keyword>
<keyword evidence="1" id="KW-0812">Transmembrane</keyword>
<dbReference type="EMBL" id="FRBL01000002">
    <property type="protein sequence ID" value="SHL10362.1"/>
    <property type="molecule type" value="Genomic_DNA"/>
</dbReference>
<dbReference type="Proteomes" id="UP000184420">
    <property type="component" value="Unassembled WGS sequence"/>
</dbReference>
<evidence type="ECO:0000313" key="3">
    <source>
        <dbReference type="Proteomes" id="UP000184420"/>
    </source>
</evidence>
<protein>
    <submittedName>
        <fullName evidence="2">Uncharacterized protein</fullName>
    </submittedName>
</protein>
<dbReference type="AlphaFoldDB" id="A0A1M6XWG4"/>
<gene>
    <name evidence="2" type="ORF">SAMN05444266_10251</name>
</gene>
<evidence type="ECO:0000256" key="1">
    <source>
        <dbReference type="SAM" id="Phobius"/>
    </source>
</evidence>
<name>A0A1M6XWG4_9BACT</name>
<proteinExistence type="predicted"/>
<reference evidence="2 3" key="1">
    <citation type="submission" date="2016-11" db="EMBL/GenBank/DDBJ databases">
        <authorList>
            <person name="Jaros S."/>
            <person name="Januszkiewicz K."/>
            <person name="Wedrychowicz H."/>
        </authorList>
    </citation>
    <scope>NUCLEOTIDE SEQUENCE [LARGE SCALE GENOMIC DNA]</scope>
    <source>
        <strain evidence="2 3">DSM 27406</strain>
    </source>
</reference>
<evidence type="ECO:0000313" key="2">
    <source>
        <dbReference type="EMBL" id="SHL10362.1"/>
    </source>
</evidence>
<dbReference type="STRING" id="1419482.SAMN05444266_10251"/>
<sequence length="173" mass="19927">MVYVGKSGYKYYGTLNCFLMWKLFRRKSNRITVVEALSQRFSGKAEHLQRRWADWLNAKAANWSSFKVKVILVVFIFSYVTVTALVLINAGKSADSHVRIRPILIPKNVLPSDNHSNTPASLYVTERMKQFRRYLDSLKSDKIGMGVYDSLLVARPGLIDSLYQMEELDNNKK</sequence>
<feature type="transmembrane region" description="Helical" evidence="1">
    <location>
        <begin position="70"/>
        <end position="91"/>
    </location>
</feature>